<feature type="domain" description="PPIase FKBP-type" evidence="9">
    <location>
        <begin position="81"/>
        <end position="141"/>
    </location>
</feature>
<dbReference type="InterPro" id="IPR008880">
    <property type="entry name" value="Trigger_fac_C"/>
</dbReference>
<dbReference type="NCBIfam" id="TIGR00115">
    <property type="entry name" value="tig"/>
    <property type="match status" value="1"/>
</dbReference>
<evidence type="ECO:0000256" key="1">
    <source>
        <dbReference type="ARBA" id="ARBA00000971"/>
    </source>
</evidence>
<dbReference type="GO" id="GO:0003755">
    <property type="term" value="F:peptidyl-prolyl cis-trans isomerase activity"/>
    <property type="evidence" value="ECO:0007669"/>
    <property type="project" value="UniProtKB-EC"/>
</dbReference>
<accession>A0ABS7L5E4</accession>
<evidence type="ECO:0000256" key="6">
    <source>
        <dbReference type="ARBA" id="ARBA00023306"/>
    </source>
</evidence>
<proteinExistence type="predicted"/>
<evidence type="ECO:0000256" key="2">
    <source>
        <dbReference type="ARBA" id="ARBA00004496"/>
    </source>
</evidence>
<evidence type="ECO:0000256" key="4">
    <source>
        <dbReference type="ARBA" id="ARBA00023110"/>
    </source>
</evidence>
<dbReference type="InterPro" id="IPR001179">
    <property type="entry name" value="PPIase_FKBP_dom"/>
</dbReference>
<evidence type="ECO:0000256" key="7">
    <source>
        <dbReference type="PROSITE-ProRule" id="PRU00277"/>
    </source>
</evidence>
<dbReference type="InterPro" id="IPR046357">
    <property type="entry name" value="PPIase_dom_sf"/>
</dbReference>
<dbReference type="RefSeq" id="WP_087201138.1">
    <property type="nucleotide sequence ID" value="NZ_CP173660.1"/>
</dbReference>
<feature type="signal peptide" evidence="8">
    <location>
        <begin position="1"/>
        <end position="21"/>
    </location>
</feature>
<dbReference type="EMBL" id="VIRV01000003">
    <property type="protein sequence ID" value="MBY0758263.1"/>
    <property type="molecule type" value="Genomic_DNA"/>
</dbReference>
<organism evidence="10 11">
    <name type="scientific">Sellimonas caecigallum</name>
    <dbReference type="NCBI Taxonomy" id="2592333"/>
    <lineage>
        <taxon>Bacteria</taxon>
        <taxon>Bacillati</taxon>
        <taxon>Bacillota</taxon>
        <taxon>Clostridia</taxon>
        <taxon>Lachnospirales</taxon>
        <taxon>Lachnospiraceae</taxon>
        <taxon>Sellimonas</taxon>
    </lineage>
</organism>
<dbReference type="InterPro" id="IPR005215">
    <property type="entry name" value="Trig_fac"/>
</dbReference>
<keyword evidence="5 7" id="KW-0413">Isomerase</keyword>
<comment type="subcellular location">
    <subcellularLocation>
        <location evidence="2">Cytoplasm</location>
    </subcellularLocation>
</comment>
<dbReference type="EC" id="5.2.1.8" evidence="7"/>
<feature type="chain" id="PRO_5045640104" description="peptidylprolyl isomerase" evidence="8">
    <location>
        <begin position="22"/>
        <end position="350"/>
    </location>
</feature>
<comment type="catalytic activity">
    <reaction evidence="1 7">
        <text>[protein]-peptidylproline (omega=180) = [protein]-peptidylproline (omega=0)</text>
        <dbReference type="Rhea" id="RHEA:16237"/>
        <dbReference type="Rhea" id="RHEA-COMP:10747"/>
        <dbReference type="Rhea" id="RHEA-COMP:10748"/>
        <dbReference type="ChEBI" id="CHEBI:83833"/>
        <dbReference type="ChEBI" id="CHEBI:83834"/>
        <dbReference type="EC" id="5.2.1.8"/>
    </reaction>
</comment>
<dbReference type="PROSITE" id="PS51257">
    <property type="entry name" value="PROKAR_LIPOPROTEIN"/>
    <property type="match status" value="1"/>
</dbReference>
<keyword evidence="6" id="KW-0131">Cell cycle</keyword>
<evidence type="ECO:0000256" key="3">
    <source>
        <dbReference type="ARBA" id="ARBA00022618"/>
    </source>
</evidence>
<name>A0ABS7L5E4_9FIRM</name>
<dbReference type="Gene3D" id="1.10.3120.10">
    <property type="entry name" value="Trigger factor, C-terminal domain"/>
    <property type="match status" value="1"/>
</dbReference>
<evidence type="ECO:0000256" key="8">
    <source>
        <dbReference type="SAM" id="SignalP"/>
    </source>
</evidence>
<dbReference type="InterPro" id="IPR027304">
    <property type="entry name" value="Trigger_fact/SurA_dom_sf"/>
</dbReference>
<dbReference type="InterPro" id="IPR037041">
    <property type="entry name" value="Trigger_fac_C_sf"/>
</dbReference>
<dbReference type="Proteomes" id="UP000779049">
    <property type="component" value="Unassembled WGS sequence"/>
</dbReference>
<dbReference type="SUPFAM" id="SSF54534">
    <property type="entry name" value="FKBP-like"/>
    <property type="match status" value="1"/>
</dbReference>
<dbReference type="Pfam" id="PF00254">
    <property type="entry name" value="FKBP_C"/>
    <property type="match status" value="1"/>
</dbReference>
<keyword evidence="11" id="KW-1185">Reference proteome</keyword>
<keyword evidence="8" id="KW-0732">Signal</keyword>
<evidence type="ECO:0000313" key="10">
    <source>
        <dbReference type="EMBL" id="MBY0758263.1"/>
    </source>
</evidence>
<dbReference type="Pfam" id="PF05698">
    <property type="entry name" value="Trigger_C"/>
    <property type="match status" value="1"/>
</dbReference>
<evidence type="ECO:0000259" key="9">
    <source>
        <dbReference type="PROSITE" id="PS50059"/>
    </source>
</evidence>
<keyword evidence="3" id="KW-0132">Cell division</keyword>
<evidence type="ECO:0000256" key="5">
    <source>
        <dbReference type="ARBA" id="ARBA00023235"/>
    </source>
</evidence>
<keyword evidence="4 7" id="KW-0697">Rotamase</keyword>
<sequence>MKKRMTAVMAGVCMAAVVAFAGCAPKEIENDYVKITGYKGIEVDNVEKTKVTDADVDTQIENMRQSYATYTDVTDRAVQDGDTVTIDYSGKKDGVAFEGGTAQDQQLEIGSGTFIDGFEEGIIGHKTGESFDLNLTFPDNYRNEELSGQPVVFSVTLKKIQQKNLPEVNDDFVTMVKGEKTTVSEYKKEIKEMLELKAESDYQSAKQSAIEKTLMENVEVKKYPEKKVEEYTEMMKSQYQQIADAMQVEYADVIQQYTGMDEKTFETELDKQIKDVIKRQEALDLIAKEEGVSVSDKDIDQWLKDYAALNQISVEDLKSQNTDEEIKSNVQREETVNWLWDNAKIKKDDK</sequence>
<protein>
    <recommendedName>
        <fullName evidence="7">peptidylprolyl isomerase</fullName>
        <ecNumber evidence="7">5.2.1.8</ecNumber>
    </recommendedName>
</protein>
<evidence type="ECO:0000313" key="11">
    <source>
        <dbReference type="Proteomes" id="UP000779049"/>
    </source>
</evidence>
<gene>
    <name evidence="10" type="primary">tig</name>
    <name evidence="10" type="ORF">FLB61_04010</name>
</gene>
<comment type="caution">
    <text evidence="10">The sequence shown here is derived from an EMBL/GenBank/DDBJ whole genome shotgun (WGS) entry which is preliminary data.</text>
</comment>
<dbReference type="PROSITE" id="PS50059">
    <property type="entry name" value="FKBP_PPIASE"/>
    <property type="match status" value="1"/>
</dbReference>
<reference evidence="10 11" key="1">
    <citation type="journal article" date="2020" name="New Microbes New Infect">
        <title>Sellimonas caecigallum sp. nov., description and genome sequence of a new member of the Sellimonas genus isolated from the cecum of feral chicken.</title>
        <authorList>
            <person name="Wongkuna S."/>
            <person name="Ghimire S."/>
            <person name="Antony L."/>
            <person name="Chankhamhaengdecha S."/>
            <person name="Janvilisri T."/>
            <person name="Scaria J."/>
        </authorList>
    </citation>
    <scope>NUCLEOTIDE SEQUENCE [LARGE SCALE GENOMIC DNA]</scope>
    <source>
        <strain evidence="10 11">SW451</strain>
    </source>
</reference>
<dbReference type="SUPFAM" id="SSF109998">
    <property type="entry name" value="Triger factor/SurA peptide-binding domain-like"/>
    <property type="match status" value="1"/>
</dbReference>
<dbReference type="Gene3D" id="3.10.50.40">
    <property type="match status" value="1"/>
</dbReference>